<reference evidence="8" key="1">
    <citation type="submission" date="2022-03" db="EMBL/GenBank/DDBJ databases">
        <authorList>
            <person name="Martin H S."/>
        </authorList>
    </citation>
    <scope>NUCLEOTIDE SEQUENCE</scope>
</reference>
<feature type="compositionally biased region" description="Pro residues" evidence="6">
    <location>
        <begin position="1627"/>
        <end position="1640"/>
    </location>
</feature>
<evidence type="ECO:0000313" key="8">
    <source>
        <dbReference type="EMBL" id="CAH2062054.1"/>
    </source>
</evidence>
<feature type="repeat" description="WD" evidence="5">
    <location>
        <begin position="261"/>
        <end position="302"/>
    </location>
</feature>
<dbReference type="InterPro" id="IPR001680">
    <property type="entry name" value="WD40_rpt"/>
</dbReference>
<feature type="compositionally biased region" description="Basic and acidic residues" evidence="6">
    <location>
        <begin position="1673"/>
        <end position="1687"/>
    </location>
</feature>
<evidence type="ECO:0000313" key="9">
    <source>
        <dbReference type="Proteomes" id="UP000837857"/>
    </source>
</evidence>
<feature type="compositionally biased region" description="Basic and acidic residues" evidence="6">
    <location>
        <begin position="842"/>
        <end position="851"/>
    </location>
</feature>
<feature type="domain" description="Bromo" evidence="7">
    <location>
        <begin position="1191"/>
        <end position="1261"/>
    </location>
</feature>
<name>A0ABN8IR92_9NEOP</name>
<dbReference type="EMBL" id="OW152841">
    <property type="protein sequence ID" value="CAH2062054.1"/>
    <property type="molecule type" value="Genomic_DNA"/>
</dbReference>
<evidence type="ECO:0000256" key="4">
    <source>
        <dbReference type="PROSITE-ProRule" id="PRU00035"/>
    </source>
</evidence>
<dbReference type="PROSITE" id="PS00678">
    <property type="entry name" value="WD_REPEATS_1"/>
    <property type="match status" value="1"/>
</dbReference>
<dbReference type="InterPro" id="IPR015943">
    <property type="entry name" value="WD40/YVTN_repeat-like_dom_sf"/>
</dbReference>
<keyword evidence="1 5" id="KW-0853">WD repeat</keyword>
<feature type="region of interest" description="Disordered" evidence="6">
    <location>
        <begin position="1445"/>
        <end position="1773"/>
    </location>
</feature>
<dbReference type="PROSITE" id="PS50014">
    <property type="entry name" value="BROMODOMAIN_2"/>
    <property type="match status" value="2"/>
</dbReference>
<feature type="repeat" description="WD" evidence="5">
    <location>
        <begin position="401"/>
        <end position="434"/>
    </location>
</feature>
<feature type="compositionally biased region" description="Low complexity" evidence="6">
    <location>
        <begin position="808"/>
        <end position="838"/>
    </location>
</feature>
<feature type="region of interest" description="Disordered" evidence="6">
    <location>
        <begin position="740"/>
        <end position="896"/>
    </location>
</feature>
<dbReference type="Pfam" id="PF00439">
    <property type="entry name" value="Bromodomain"/>
    <property type="match status" value="2"/>
</dbReference>
<feature type="compositionally biased region" description="Polar residues" evidence="6">
    <location>
        <begin position="852"/>
        <end position="861"/>
    </location>
</feature>
<dbReference type="InterPro" id="IPR057451">
    <property type="entry name" value="BRWD/PHIP_AD"/>
</dbReference>
<feature type="compositionally biased region" description="Low complexity" evidence="6">
    <location>
        <begin position="782"/>
        <end position="801"/>
    </location>
</feature>
<dbReference type="InterPro" id="IPR057452">
    <property type="entry name" value="BRWD/PHIP_N"/>
</dbReference>
<feature type="region of interest" description="Disordered" evidence="6">
    <location>
        <begin position="91"/>
        <end position="110"/>
    </location>
</feature>
<feature type="compositionally biased region" description="Basic residues" evidence="6">
    <location>
        <begin position="1465"/>
        <end position="1478"/>
    </location>
</feature>
<feature type="non-terminal residue" evidence="8">
    <location>
        <position position="1858"/>
    </location>
</feature>
<dbReference type="Pfam" id="PF25437">
    <property type="entry name" value="BRWD1_N"/>
    <property type="match status" value="1"/>
</dbReference>
<dbReference type="PRINTS" id="PR00503">
    <property type="entry name" value="BROMODOMAIN"/>
</dbReference>
<feature type="compositionally biased region" description="Gly residues" evidence="6">
    <location>
        <begin position="1811"/>
        <end position="1835"/>
    </location>
</feature>
<feature type="repeat" description="WD" evidence="5">
    <location>
        <begin position="303"/>
        <end position="338"/>
    </location>
</feature>
<dbReference type="PROSITE" id="PS50082">
    <property type="entry name" value="WD_REPEATS_2"/>
    <property type="match status" value="5"/>
</dbReference>
<feature type="compositionally biased region" description="Low complexity" evidence="6">
    <location>
        <begin position="1798"/>
        <end position="1810"/>
    </location>
</feature>
<feature type="compositionally biased region" description="Basic residues" evidence="6">
    <location>
        <begin position="1843"/>
        <end position="1858"/>
    </location>
</feature>
<feature type="region of interest" description="Disordered" evidence="6">
    <location>
        <begin position="1790"/>
        <end position="1858"/>
    </location>
</feature>
<evidence type="ECO:0000256" key="6">
    <source>
        <dbReference type="SAM" id="MobiDB-lite"/>
    </source>
</evidence>
<keyword evidence="9" id="KW-1185">Reference proteome</keyword>
<dbReference type="Proteomes" id="UP000837857">
    <property type="component" value="Chromosome 29"/>
</dbReference>
<feature type="compositionally biased region" description="Basic residues" evidence="6">
    <location>
        <begin position="1605"/>
        <end position="1616"/>
    </location>
</feature>
<proteinExistence type="predicted"/>
<organism evidence="8 9">
    <name type="scientific">Iphiclides podalirius</name>
    <name type="common">scarce swallowtail</name>
    <dbReference type="NCBI Taxonomy" id="110791"/>
    <lineage>
        <taxon>Eukaryota</taxon>
        <taxon>Metazoa</taxon>
        <taxon>Ecdysozoa</taxon>
        <taxon>Arthropoda</taxon>
        <taxon>Hexapoda</taxon>
        <taxon>Insecta</taxon>
        <taxon>Pterygota</taxon>
        <taxon>Neoptera</taxon>
        <taxon>Endopterygota</taxon>
        <taxon>Lepidoptera</taxon>
        <taxon>Glossata</taxon>
        <taxon>Ditrysia</taxon>
        <taxon>Papilionoidea</taxon>
        <taxon>Papilionidae</taxon>
        <taxon>Papilioninae</taxon>
        <taxon>Iphiclides</taxon>
    </lineage>
</organism>
<dbReference type="CDD" id="cd00200">
    <property type="entry name" value="WD40"/>
    <property type="match status" value="1"/>
</dbReference>
<sequence>MEESNEEANVVPELYFLIAKFLSGGPLKETAKTLLKELESVEVLPRRLDWEGNDHAQSYDELAAQYSDVSWRRLAAVCERALQLASSEVVDTGTSTGTNNGTISNNSCPTSSSNSVVSVATGGNGTCNDHQRLRLRARLSLLSESLVRPKPKYSAYKQDHTLVRRLANRELGGVTRPPGRPFPARLLSGLQLQRRTLGHLSAVYCLVFDCTGRYVVTVSGGAGPCLGRRDGDVTAACVVQGADDLLVKVWCALDGRLLSTLRGAGAEITDVCASADGALLACGSVERLVRVWCLATGAPRAVLHAHAGTITSVHWAPPAHGDVRWLASTSTDGSVAFWTCAADGQFLSRPVQFVERMRPGACHMICAAWSAGGAFLAAGSADHHVRVYCLEAAGPRRVLETAVHGDAVDSIAWAHRGLRLVSGSKDGSAALWTLHATQWRHVLLQDHTKRLKVTMVCWDRSDAYVLTAVSDNTVRVWCSRSCRQVRVLQGHLDEAYVLEAHPLLGGVVLSAGHDGQLFVWDLAAGEPLARFHNRIEGQGDGAIFDAKWGGGCSVAASDSHGHLLLLGLGLGHRLLRQLPAELFFHTDYRPLVRDALGGALDEQTETPPHLMPPPFLVDVEGAPHAPQLQRLVPGRERLALRPLLPRARAPAATAATAPPAPAPAPAPAPHGPWRGEGVRHTAGSWQREDSLPPCDRPVVQPLPESARRAIELASTEMNEWECAWYRREMRRRPLMISTLAEGPARRAGRRPRPRAAAPAPAALALAAPHRPRPRPRPRPRRASAPPSDEPPSAAESRSSSDTSDESVRLSASAASAAGGRSSQSSRTSRSSRSYCSSDSDSDSSHSARRTDNSSASSQYSDWQAGPALAPPARARRRPQPTARYSPSTTTTKRGAASAVANGAVGGVASGAGSGAASGATSGAASGAGGDLPEAYRVGEWLTAVTPRKAPYQPQMGDHLLYFRLGHQRYFEAVAEKDVYKINPRDKPWEMMHIYECESAKVVGIKYVIKPPRVVCLRLASVWPGGGAGAGGGGGGGARSFTVRYHDMPDVIDFLVLKQQYDAAMERRWGPGDRFRCMIDDSWWTGIVLERTGGAEAEAEAGAGAGAEGGARWAAAAAAHFLSLRVRWDNGEVERLSPWDLEPLDPQRLPEEPGGAVRVLPAELAAVAQRADALGWPAGACRALARHTALLMTLSAAEPFVAPVDLQLYPSYARLVPYPVDLSTIRARFENLYYRRPAAAQFDARCLASNAERFNEPHSPIVRQARLVTDLLLYIISNWRNADVVAKYHELAAAYQSSDDEPLAAALHKGRRARGSRARGAGGGAASARAGGGGEGSAGARWVGACGALLHELSASADAEPFRRPVEPSQAPDYLRVVSSPMDLGTVRERLEGGAYSRPEQFARDVRLVFSNSRLYNTNKRSRIYSMTVRLSSLFEALWARVGRGGAGSGGGGGGGGGGARGAGRTTRRAARRSRRAPRRNTDESGAAGGRPGSSSESEPLAATSRRVHAARSSPRPRPRPRPRAGTASDSDAPLHAHRKGKGVGKKSKTSSSEPMPSTSHAVGSQEGACGAGRAPSEGSERSHIEVLEEELADDEVELTYEPAHAHQRTRRKRARARSSGSSGASQPPRPPRPPRPLRPLRPPHKRVRERFASPSGSSSGSGSASGSSARSGRRYESDRSYRPRYSTDDDAPLLLYRQRQEGDAAAGPSGRGHSRSASLRARRSPRRYNEDSEEDSIAAISKRLPHHHQHHHHQHQLARRRQHHATQGAAANAAHTADHNYFNGHAHEAHEAHEAHGAHGAHNGHARGSAGSRGSGGSAGSGGSRGSGGSGGSGGPVSISSRGRVRRLTAKARGLLRP</sequence>
<dbReference type="InterPro" id="IPR019775">
    <property type="entry name" value="WD40_repeat_CS"/>
</dbReference>
<feature type="compositionally biased region" description="Basic residues" evidence="6">
    <location>
        <begin position="769"/>
        <end position="781"/>
    </location>
</feature>
<feature type="compositionally biased region" description="Low complexity" evidence="6">
    <location>
        <begin position="1652"/>
        <end position="1670"/>
    </location>
</feature>
<feature type="repeat" description="WD" evidence="5">
    <location>
        <begin position="488"/>
        <end position="530"/>
    </location>
</feature>
<feature type="compositionally biased region" description="Basic residues" evidence="6">
    <location>
        <begin position="1743"/>
        <end position="1764"/>
    </location>
</feature>
<dbReference type="SMART" id="SM00320">
    <property type="entry name" value="WD40"/>
    <property type="match status" value="7"/>
</dbReference>
<dbReference type="Pfam" id="PF25313">
    <property type="entry name" value="BRWD_AD"/>
    <property type="match status" value="1"/>
</dbReference>
<feature type="compositionally biased region" description="Basic residues" evidence="6">
    <location>
        <begin position="1505"/>
        <end position="1522"/>
    </location>
</feature>
<keyword evidence="3 4" id="KW-0103">Bromodomain</keyword>
<dbReference type="InterPro" id="IPR001487">
    <property type="entry name" value="Bromodomain"/>
</dbReference>
<feature type="domain" description="Bromo" evidence="7">
    <location>
        <begin position="1353"/>
        <end position="1423"/>
    </location>
</feature>
<accession>A0ABN8IR92</accession>
<protein>
    <recommendedName>
        <fullName evidence="7">Bromo domain-containing protein</fullName>
    </recommendedName>
</protein>
<feature type="compositionally biased region" description="Gly residues" evidence="6">
    <location>
        <begin position="1319"/>
        <end position="1334"/>
    </location>
</feature>
<feature type="compositionally biased region" description="Low complexity" evidence="6">
    <location>
        <begin position="92"/>
        <end position="110"/>
    </location>
</feature>
<dbReference type="InterPro" id="IPR036322">
    <property type="entry name" value="WD40_repeat_dom_sf"/>
</dbReference>
<dbReference type="PANTHER" id="PTHR16266">
    <property type="entry name" value="WD REPEAT DOMAIN 9"/>
    <property type="match status" value="1"/>
</dbReference>
<dbReference type="PROSITE" id="PS50294">
    <property type="entry name" value="WD_REPEATS_REGION"/>
    <property type="match status" value="1"/>
</dbReference>
<dbReference type="SUPFAM" id="SSF47370">
    <property type="entry name" value="Bromodomain"/>
    <property type="match status" value="2"/>
</dbReference>
<evidence type="ECO:0000256" key="1">
    <source>
        <dbReference type="ARBA" id="ARBA00022574"/>
    </source>
</evidence>
<gene>
    <name evidence="8" type="ORF">IPOD504_LOCUS11663</name>
</gene>
<feature type="compositionally biased region" description="Gly residues" evidence="6">
    <location>
        <begin position="1445"/>
        <end position="1461"/>
    </location>
</feature>
<feature type="repeat" description="WD" evidence="5">
    <location>
        <begin position="453"/>
        <end position="477"/>
    </location>
</feature>
<evidence type="ECO:0000256" key="3">
    <source>
        <dbReference type="ARBA" id="ARBA00023117"/>
    </source>
</evidence>
<evidence type="ECO:0000256" key="5">
    <source>
        <dbReference type="PROSITE-ProRule" id="PRU00221"/>
    </source>
</evidence>
<evidence type="ECO:0000259" key="7">
    <source>
        <dbReference type="PROSITE" id="PS50014"/>
    </source>
</evidence>
<feature type="compositionally biased region" description="Pro residues" evidence="6">
    <location>
        <begin position="658"/>
        <end position="670"/>
    </location>
</feature>
<dbReference type="Gene3D" id="1.20.920.10">
    <property type="entry name" value="Bromodomain-like"/>
    <property type="match status" value="2"/>
</dbReference>
<dbReference type="InterPro" id="IPR036427">
    <property type="entry name" value="Bromodomain-like_sf"/>
</dbReference>
<evidence type="ECO:0000256" key="2">
    <source>
        <dbReference type="ARBA" id="ARBA00022737"/>
    </source>
</evidence>
<feature type="compositionally biased region" description="Low complexity" evidence="6">
    <location>
        <begin position="754"/>
        <end position="768"/>
    </location>
</feature>
<feature type="compositionally biased region" description="Acidic residues" evidence="6">
    <location>
        <begin position="1587"/>
        <end position="1598"/>
    </location>
</feature>
<dbReference type="SMART" id="SM00297">
    <property type="entry name" value="BROMO"/>
    <property type="match status" value="2"/>
</dbReference>
<feature type="region of interest" description="Disordered" evidence="6">
    <location>
        <begin position="649"/>
        <end position="700"/>
    </location>
</feature>
<dbReference type="Pfam" id="PF00400">
    <property type="entry name" value="WD40"/>
    <property type="match status" value="6"/>
</dbReference>
<keyword evidence="2" id="KW-0677">Repeat</keyword>
<feature type="compositionally biased region" description="Polar residues" evidence="6">
    <location>
        <begin position="1553"/>
        <end position="1562"/>
    </location>
</feature>
<feature type="compositionally biased region" description="Basic residues" evidence="6">
    <location>
        <begin position="1535"/>
        <end position="1548"/>
    </location>
</feature>
<dbReference type="SUPFAM" id="SSF50978">
    <property type="entry name" value="WD40 repeat-like"/>
    <property type="match status" value="1"/>
</dbReference>
<feature type="compositionally biased region" description="Low complexity" evidence="6">
    <location>
        <begin position="1617"/>
        <end position="1626"/>
    </location>
</feature>
<dbReference type="PANTHER" id="PTHR16266:SF17">
    <property type="entry name" value="BRWD3"/>
    <property type="match status" value="1"/>
</dbReference>
<dbReference type="InterPro" id="IPR052060">
    <property type="entry name" value="Bromo_WD_repeat"/>
</dbReference>
<feature type="region of interest" description="Disordered" evidence="6">
    <location>
        <begin position="1308"/>
        <end position="1334"/>
    </location>
</feature>
<dbReference type="Gene3D" id="2.130.10.10">
    <property type="entry name" value="YVTN repeat-like/Quinoprotein amine dehydrogenase"/>
    <property type="match status" value="2"/>
</dbReference>